<evidence type="ECO:0000256" key="1">
    <source>
        <dbReference type="SAM" id="SignalP"/>
    </source>
</evidence>
<reference evidence="2 3" key="1">
    <citation type="journal article" date="2016" name="Genome Announc.">
        <title>First Complete Genome Sequence of a Subdivision 6 Acidobacterium Strain.</title>
        <authorList>
            <person name="Huang S."/>
            <person name="Vieira S."/>
            <person name="Bunk B."/>
            <person name="Riedel T."/>
            <person name="Sproer C."/>
            <person name="Overmann J."/>
        </authorList>
    </citation>
    <scope>NUCLEOTIDE SEQUENCE [LARGE SCALE GENOMIC DNA]</scope>
    <source>
        <strain evidence="3">DSM 100886 HEG_-6_39</strain>
    </source>
</reference>
<dbReference type="AlphaFoldDB" id="A0A143PIT1"/>
<organism evidence="2 3">
    <name type="scientific">Luteitalea pratensis</name>
    <dbReference type="NCBI Taxonomy" id="1855912"/>
    <lineage>
        <taxon>Bacteria</taxon>
        <taxon>Pseudomonadati</taxon>
        <taxon>Acidobacteriota</taxon>
        <taxon>Vicinamibacteria</taxon>
        <taxon>Vicinamibacterales</taxon>
        <taxon>Vicinamibacteraceae</taxon>
        <taxon>Luteitalea</taxon>
    </lineage>
</organism>
<dbReference type="Proteomes" id="UP000076079">
    <property type="component" value="Chromosome"/>
</dbReference>
<dbReference type="OrthoDB" id="118936at2"/>
<evidence type="ECO:0000313" key="3">
    <source>
        <dbReference type="Proteomes" id="UP000076079"/>
    </source>
</evidence>
<feature type="chain" id="PRO_5007511406" evidence="1">
    <location>
        <begin position="26"/>
        <end position="157"/>
    </location>
</feature>
<reference evidence="3" key="2">
    <citation type="submission" date="2016-04" db="EMBL/GenBank/DDBJ databases">
        <title>First Complete Genome Sequence of a Subdivision 6 Acidobacterium.</title>
        <authorList>
            <person name="Huang S."/>
            <person name="Vieira S."/>
            <person name="Bunk B."/>
            <person name="Riedel T."/>
            <person name="Sproeer C."/>
            <person name="Overmann J."/>
        </authorList>
    </citation>
    <scope>NUCLEOTIDE SEQUENCE [LARGE SCALE GENOMIC DNA]</scope>
    <source>
        <strain evidence="3">DSM 100886 HEG_-6_39</strain>
    </source>
</reference>
<keyword evidence="1" id="KW-0732">Signal</keyword>
<dbReference type="KEGG" id="abac:LuPra_00850"/>
<dbReference type="STRING" id="1855912.LuPra_00850"/>
<dbReference type="RefSeq" id="WP_157898721.1">
    <property type="nucleotide sequence ID" value="NZ_CP015136.1"/>
</dbReference>
<evidence type="ECO:0000313" key="2">
    <source>
        <dbReference type="EMBL" id="AMY07674.1"/>
    </source>
</evidence>
<name>A0A143PIT1_LUTPR</name>
<proteinExistence type="predicted"/>
<gene>
    <name evidence="2" type="ORF">LuPra_00850</name>
</gene>
<feature type="signal peptide" evidence="1">
    <location>
        <begin position="1"/>
        <end position="25"/>
    </location>
</feature>
<sequence length="157" mass="16169" precursor="true">MKPGTLLGVALLTVGLAALTASTLAQGVPDDPNGDRGRVCDAGMLKGTYGTQVVGQRPGADGKPEQFVALALGTFDGQGTFTQVDHSHGLSGTGVDRHGSGTYTVNPDCTGTLELWTEGLPFPIQSRLVVFDKGAETRGLVMSPAVIVAATTGRRVF</sequence>
<dbReference type="EMBL" id="CP015136">
    <property type="protein sequence ID" value="AMY07674.1"/>
    <property type="molecule type" value="Genomic_DNA"/>
</dbReference>
<protein>
    <submittedName>
        <fullName evidence="2">Uncharacterized protein</fullName>
    </submittedName>
</protein>
<keyword evidence="3" id="KW-1185">Reference proteome</keyword>
<accession>A0A143PIT1</accession>